<evidence type="ECO:0000313" key="1">
    <source>
        <dbReference type="EMBL" id="KJR88459.1"/>
    </source>
</evidence>
<dbReference type="Proteomes" id="UP000033710">
    <property type="component" value="Unassembled WGS sequence"/>
</dbReference>
<dbReference type="AlphaFoldDB" id="A0A0F2MHD4"/>
<dbReference type="VEuPathDB" id="FungiDB:SPSK_08120"/>
<dbReference type="GeneID" id="27670040"/>
<sequence>MSKAYCCCDTVHLVNSLAVAVVSKTPQPALVAGTTVYLETVPLALPVTAMSHRWSRVVPAHAHMWLPCCVDEVCCYALAPPRKVILGSCQQHVLCEQPKWTSRKHIRHASTRRHRVCFSWCGKSIVDSSP</sequence>
<comment type="caution">
    <text evidence="1">The sequence shown here is derived from an EMBL/GenBank/DDBJ whole genome shotgun (WGS) entry which is preliminary data.</text>
</comment>
<gene>
    <name evidence="1" type="ORF">SPSK_08120</name>
</gene>
<dbReference type="RefSeq" id="XP_016591135.1">
    <property type="nucleotide sequence ID" value="XM_016734763.1"/>
</dbReference>
<evidence type="ECO:0000313" key="2">
    <source>
        <dbReference type="Proteomes" id="UP000033710"/>
    </source>
</evidence>
<reference evidence="1 2" key="2">
    <citation type="journal article" date="2015" name="Eukaryot. Cell">
        <title>Asexual propagation of a virulent clone complex in a human and feline outbreak of sporotrichosis.</title>
        <authorList>
            <person name="Teixeira Mde M."/>
            <person name="Rodrigues A.M."/>
            <person name="Tsui C.K."/>
            <person name="de Almeida L.G."/>
            <person name="Van Diepeningen A.D."/>
            <person name="van den Ende B.G."/>
            <person name="Fernandes G.F."/>
            <person name="Kano R."/>
            <person name="Hamelin R.C."/>
            <person name="Lopes-Bezerra L.M."/>
            <person name="Vasconcelos A.T."/>
            <person name="de Hoog S."/>
            <person name="de Camargo Z.P."/>
            <person name="Felipe M.S."/>
        </authorList>
    </citation>
    <scope>NUCLEOTIDE SEQUENCE [LARGE SCALE GENOMIC DNA]</scope>
    <source>
        <strain evidence="1 2">1099-18</strain>
    </source>
</reference>
<dbReference type="EMBL" id="AXCR01000004">
    <property type="protein sequence ID" value="KJR88459.1"/>
    <property type="molecule type" value="Genomic_DNA"/>
</dbReference>
<name>A0A0F2MHD4_SPOSC</name>
<dbReference type="KEGG" id="ssck:SPSK_08120"/>
<reference evidence="1 2" key="1">
    <citation type="journal article" date="2014" name="BMC Genomics">
        <title>Comparative genomics of the major fungal agents of human and animal Sporotrichosis: Sporothrix schenckii and Sporothrix brasiliensis.</title>
        <authorList>
            <person name="Teixeira M.M."/>
            <person name="de Almeida L.G."/>
            <person name="Kubitschek-Barreira P."/>
            <person name="Alves F.L."/>
            <person name="Kioshima E.S."/>
            <person name="Abadio A.K."/>
            <person name="Fernandes L."/>
            <person name="Derengowski L.S."/>
            <person name="Ferreira K.S."/>
            <person name="Souza R.C."/>
            <person name="Ruiz J.C."/>
            <person name="de Andrade N.C."/>
            <person name="Paes H.C."/>
            <person name="Nicola A.M."/>
            <person name="Albuquerque P."/>
            <person name="Gerber A.L."/>
            <person name="Martins V.P."/>
            <person name="Peconick L.D."/>
            <person name="Neto A.V."/>
            <person name="Chaucanez C.B."/>
            <person name="Silva P.A."/>
            <person name="Cunha O.L."/>
            <person name="de Oliveira F.F."/>
            <person name="dos Santos T.C."/>
            <person name="Barros A.L."/>
            <person name="Soares M.A."/>
            <person name="de Oliveira L.M."/>
            <person name="Marini M.M."/>
            <person name="Villalobos-Duno H."/>
            <person name="Cunha M.M."/>
            <person name="de Hoog S."/>
            <person name="da Silveira J.F."/>
            <person name="Henrissat B."/>
            <person name="Nino-Vega G.A."/>
            <person name="Cisalpino P.S."/>
            <person name="Mora-Montes H.M."/>
            <person name="Almeida S.R."/>
            <person name="Stajich J.E."/>
            <person name="Lopes-Bezerra L.M."/>
            <person name="Vasconcelos A.T."/>
            <person name="Felipe M.S."/>
        </authorList>
    </citation>
    <scope>NUCLEOTIDE SEQUENCE [LARGE SCALE GENOMIC DNA]</scope>
    <source>
        <strain evidence="1 2">1099-18</strain>
    </source>
</reference>
<accession>A0A0F2MHD4</accession>
<organism evidence="1 2">
    <name type="scientific">Sporothrix schenckii 1099-18</name>
    <dbReference type="NCBI Taxonomy" id="1397361"/>
    <lineage>
        <taxon>Eukaryota</taxon>
        <taxon>Fungi</taxon>
        <taxon>Dikarya</taxon>
        <taxon>Ascomycota</taxon>
        <taxon>Pezizomycotina</taxon>
        <taxon>Sordariomycetes</taxon>
        <taxon>Sordariomycetidae</taxon>
        <taxon>Ophiostomatales</taxon>
        <taxon>Ophiostomataceae</taxon>
        <taxon>Sporothrix</taxon>
    </lineage>
</organism>
<proteinExistence type="predicted"/>
<protein>
    <submittedName>
        <fullName evidence="1">Uncharacterized protein</fullName>
    </submittedName>
</protein>